<evidence type="ECO:0000256" key="2">
    <source>
        <dbReference type="ARBA" id="ARBA00023277"/>
    </source>
</evidence>
<organism evidence="4 5">
    <name type="scientific">Puniceibacterium antarcticum</name>
    <dbReference type="NCBI Taxonomy" id="1206336"/>
    <lineage>
        <taxon>Bacteria</taxon>
        <taxon>Pseudomonadati</taxon>
        <taxon>Pseudomonadota</taxon>
        <taxon>Alphaproteobacteria</taxon>
        <taxon>Rhodobacterales</taxon>
        <taxon>Paracoccaceae</taxon>
        <taxon>Puniceibacterium</taxon>
    </lineage>
</organism>
<dbReference type="EMBL" id="AWWI01000016">
    <property type="protein sequence ID" value="PIL22087.1"/>
    <property type="molecule type" value="Genomic_DNA"/>
</dbReference>
<dbReference type="PANTHER" id="PTHR43103">
    <property type="entry name" value="NUCLEOSIDE-DIPHOSPHATE-SUGAR EPIMERASE"/>
    <property type="match status" value="1"/>
</dbReference>
<evidence type="ECO:0000256" key="1">
    <source>
        <dbReference type="ARBA" id="ARBA00022857"/>
    </source>
</evidence>
<accession>A0A2G8RKL3</accession>
<protein>
    <recommendedName>
        <fullName evidence="3">NAD-dependent epimerase/dehydratase domain-containing protein</fullName>
    </recommendedName>
</protein>
<sequence length="313" mass="33168">MKITVTGGAGFLGSRLIEALLAAKEDVSIVSLDRAKCPVVHDRVTSIEGSIDDAAAVAQAIEDDTDIVYHLAAVLSGQSEQEFDVGLHINIDATRLILERCRSLDHVPRVVFTSSLAVFGGVMPEIVPEGMATRPGSSYGCGKAIGELLVSEYTRKGFIDGLTCRLPTICVRAGKPNSAASSFVSGIIREPVAGEASECPVPLETRLWISSPDTAVRNLALAADLTADDLGADRVLDMPGITVTPAAMLDSLERLVGAEARRLVAVTSEKRVADIVCSWPGAFDDARARSLGFGSDSDFDEVVRQYLAEVRPA</sequence>
<dbReference type="RefSeq" id="WP_099909211.1">
    <property type="nucleotide sequence ID" value="NZ_AWWI01000016.1"/>
</dbReference>
<dbReference type="InterPro" id="IPR050005">
    <property type="entry name" value="DenD"/>
</dbReference>
<dbReference type="Proteomes" id="UP000231259">
    <property type="component" value="Unassembled WGS sequence"/>
</dbReference>
<dbReference type="SUPFAM" id="SSF51735">
    <property type="entry name" value="NAD(P)-binding Rossmann-fold domains"/>
    <property type="match status" value="1"/>
</dbReference>
<dbReference type="Pfam" id="PF01370">
    <property type="entry name" value="Epimerase"/>
    <property type="match status" value="1"/>
</dbReference>
<gene>
    <name evidence="4" type="ORF">P775_01065</name>
</gene>
<evidence type="ECO:0000313" key="4">
    <source>
        <dbReference type="EMBL" id="PIL22087.1"/>
    </source>
</evidence>
<dbReference type="AlphaFoldDB" id="A0A2G8RKL3"/>
<dbReference type="Gene3D" id="3.90.25.10">
    <property type="entry name" value="UDP-galactose 4-epimerase, domain 1"/>
    <property type="match status" value="1"/>
</dbReference>
<comment type="caution">
    <text evidence="4">The sequence shown here is derived from an EMBL/GenBank/DDBJ whole genome shotgun (WGS) entry which is preliminary data.</text>
</comment>
<dbReference type="InterPro" id="IPR001509">
    <property type="entry name" value="Epimerase_deHydtase"/>
</dbReference>
<dbReference type="NCBIfam" id="NF043036">
    <property type="entry name" value="ErythonDh"/>
    <property type="match status" value="1"/>
</dbReference>
<dbReference type="PANTHER" id="PTHR43103:SF3">
    <property type="entry name" value="ADP-L-GLYCERO-D-MANNO-HEPTOSE-6-EPIMERASE"/>
    <property type="match status" value="1"/>
</dbReference>
<keyword evidence="5" id="KW-1185">Reference proteome</keyword>
<keyword evidence="2" id="KW-0119">Carbohydrate metabolism</keyword>
<reference evidence="4 5" key="1">
    <citation type="submission" date="2013-09" db="EMBL/GenBank/DDBJ databases">
        <title>Genome sequencing of Phaeobacter antarcticus sp. nov. SM1211.</title>
        <authorList>
            <person name="Zhang X.-Y."/>
            <person name="Liu C."/>
            <person name="Chen X.-L."/>
            <person name="Xie B.-B."/>
            <person name="Qin Q.-L."/>
            <person name="Rong J.-C."/>
            <person name="Zhang Y.-Z."/>
        </authorList>
    </citation>
    <scope>NUCLEOTIDE SEQUENCE [LARGE SCALE GENOMIC DNA]</scope>
    <source>
        <strain evidence="4 5">SM1211</strain>
    </source>
</reference>
<feature type="domain" description="NAD-dependent epimerase/dehydratase" evidence="3">
    <location>
        <begin position="3"/>
        <end position="201"/>
    </location>
</feature>
<evidence type="ECO:0000259" key="3">
    <source>
        <dbReference type="Pfam" id="PF01370"/>
    </source>
</evidence>
<evidence type="ECO:0000313" key="5">
    <source>
        <dbReference type="Proteomes" id="UP000231259"/>
    </source>
</evidence>
<dbReference type="Gene3D" id="3.40.50.720">
    <property type="entry name" value="NAD(P)-binding Rossmann-like Domain"/>
    <property type="match status" value="1"/>
</dbReference>
<dbReference type="GO" id="GO:0016491">
    <property type="term" value="F:oxidoreductase activity"/>
    <property type="evidence" value="ECO:0007669"/>
    <property type="project" value="InterPro"/>
</dbReference>
<dbReference type="OrthoDB" id="9801056at2"/>
<dbReference type="InterPro" id="IPR036291">
    <property type="entry name" value="NAD(P)-bd_dom_sf"/>
</dbReference>
<proteinExistence type="predicted"/>
<name>A0A2G8RKL3_9RHOB</name>
<keyword evidence="1" id="KW-0521">NADP</keyword>